<dbReference type="InterPro" id="IPR013320">
    <property type="entry name" value="ConA-like_dom_sf"/>
</dbReference>
<feature type="domain" description="MAM" evidence="1">
    <location>
        <begin position="1"/>
        <end position="170"/>
    </location>
</feature>
<dbReference type="OrthoDB" id="8847287at2759"/>
<dbReference type="AlphaFoldDB" id="A0A4Z2EDY0"/>
<evidence type="ECO:0000313" key="3">
    <source>
        <dbReference type="Proteomes" id="UP000314294"/>
    </source>
</evidence>
<dbReference type="SUPFAM" id="SSF49899">
    <property type="entry name" value="Concanavalin A-like lectins/glucanases"/>
    <property type="match status" value="1"/>
</dbReference>
<comment type="caution">
    <text evidence="2">The sequence shown here is derived from an EMBL/GenBank/DDBJ whole genome shotgun (WGS) entry which is preliminary data.</text>
</comment>
<dbReference type="PROSITE" id="PS50060">
    <property type="entry name" value="MAM_2"/>
    <property type="match status" value="1"/>
</dbReference>
<reference evidence="2 3" key="1">
    <citation type="submission" date="2019-03" db="EMBL/GenBank/DDBJ databases">
        <title>First draft genome of Liparis tanakae, snailfish: a comprehensive survey of snailfish specific genes.</title>
        <authorList>
            <person name="Kim W."/>
            <person name="Song I."/>
            <person name="Jeong J.-H."/>
            <person name="Kim D."/>
            <person name="Kim S."/>
            <person name="Ryu S."/>
            <person name="Song J.Y."/>
            <person name="Lee S.K."/>
        </authorList>
    </citation>
    <scope>NUCLEOTIDE SEQUENCE [LARGE SCALE GENOMIC DNA]</scope>
    <source>
        <tissue evidence="2">Muscle</tissue>
    </source>
</reference>
<accession>A0A4Z2EDY0</accession>
<sequence>MCDFHGECEGAEDESRCGDFSYPGGGSGWTDASIGGQGWMLHRNVTTEEEYLYVSEAPGQQLTRAQTRTPLLGPSGPACTLSFDFALTGNVTHIGELSVRVLDSLLGMSPPLWEFSGKTAAGGEGAWRHVDLPIGFREHRFQLAFEAHAEELPPGAAIRVKDVRFVGCHAHYFPSSPTGDAQRTAIASTARSYIIIIYSSEK</sequence>
<dbReference type="InterPro" id="IPR000998">
    <property type="entry name" value="MAM_dom"/>
</dbReference>
<evidence type="ECO:0000313" key="2">
    <source>
        <dbReference type="EMBL" id="TNN27097.1"/>
    </source>
</evidence>
<gene>
    <name evidence="2" type="primary">MAMDC4</name>
    <name evidence="2" type="ORF">EYF80_062761</name>
</gene>
<dbReference type="Pfam" id="PF00629">
    <property type="entry name" value="MAM"/>
    <property type="match status" value="1"/>
</dbReference>
<organism evidence="2 3">
    <name type="scientific">Liparis tanakae</name>
    <name type="common">Tanaka's snailfish</name>
    <dbReference type="NCBI Taxonomy" id="230148"/>
    <lineage>
        <taxon>Eukaryota</taxon>
        <taxon>Metazoa</taxon>
        <taxon>Chordata</taxon>
        <taxon>Craniata</taxon>
        <taxon>Vertebrata</taxon>
        <taxon>Euteleostomi</taxon>
        <taxon>Actinopterygii</taxon>
        <taxon>Neopterygii</taxon>
        <taxon>Teleostei</taxon>
        <taxon>Neoteleostei</taxon>
        <taxon>Acanthomorphata</taxon>
        <taxon>Eupercaria</taxon>
        <taxon>Perciformes</taxon>
        <taxon>Cottioidei</taxon>
        <taxon>Cottales</taxon>
        <taxon>Liparidae</taxon>
        <taxon>Liparis</taxon>
    </lineage>
</organism>
<protein>
    <submittedName>
        <fullName evidence="2">Apical endosomal glycoprotein</fullName>
    </submittedName>
</protein>
<dbReference type="GO" id="GO:0016020">
    <property type="term" value="C:membrane"/>
    <property type="evidence" value="ECO:0007669"/>
    <property type="project" value="InterPro"/>
</dbReference>
<evidence type="ECO:0000259" key="1">
    <source>
        <dbReference type="PROSITE" id="PS50060"/>
    </source>
</evidence>
<proteinExistence type="predicted"/>
<name>A0A4Z2EDY0_9TELE</name>
<keyword evidence="3" id="KW-1185">Reference proteome</keyword>
<dbReference type="EMBL" id="SRLO01008895">
    <property type="protein sequence ID" value="TNN27097.1"/>
    <property type="molecule type" value="Genomic_DNA"/>
</dbReference>
<dbReference type="Gene3D" id="2.60.120.200">
    <property type="match status" value="1"/>
</dbReference>
<dbReference type="Proteomes" id="UP000314294">
    <property type="component" value="Unassembled WGS sequence"/>
</dbReference>